<reference evidence="2" key="1">
    <citation type="submission" date="2024-02" db="UniProtKB">
        <authorList>
            <consortium name="WormBaseParasite"/>
        </authorList>
    </citation>
    <scope>IDENTIFICATION</scope>
</reference>
<protein>
    <submittedName>
        <fullName evidence="2">Uncharacterized protein</fullName>
    </submittedName>
</protein>
<evidence type="ECO:0000313" key="1">
    <source>
        <dbReference type="Proteomes" id="UP000887575"/>
    </source>
</evidence>
<dbReference type="Proteomes" id="UP000887575">
    <property type="component" value="Unassembled WGS sequence"/>
</dbReference>
<proteinExistence type="predicted"/>
<dbReference type="WBParaSite" id="MBELARI_LOCUS8197">
    <property type="protein sequence ID" value="MBELARI_LOCUS8197"/>
    <property type="gene ID" value="MBELARI_LOCUS8197"/>
</dbReference>
<accession>A0AAF3FM12</accession>
<dbReference type="AlphaFoldDB" id="A0AAF3FM12"/>
<name>A0AAF3FM12_9BILA</name>
<keyword evidence="1" id="KW-1185">Reference proteome</keyword>
<sequence length="141" mass="16263">MTTINTNEWPPSNLSNLLVVADWKRVDEIGNMTDEDKRNTCIFEMSNRTRNTKGYYQALNDQQLVGNGALYAVMRVKGWRTAAEMKNLTMEDLRETAIVNLNYKRIPNMQSYSNFELASWACCDDMPMVVNFSESNKTFVI</sequence>
<organism evidence="1 2">
    <name type="scientific">Mesorhabditis belari</name>
    <dbReference type="NCBI Taxonomy" id="2138241"/>
    <lineage>
        <taxon>Eukaryota</taxon>
        <taxon>Metazoa</taxon>
        <taxon>Ecdysozoa</taxon>
        <taxon>Nematoda</taxon>
        <taxon>Chromadorea</taxon>
        <taxon>Rhabditida</taxon>
        <taxon>Rhabditina</taxon>
        <taxon>Rhabditomorpha</taxon>
        <taxon>Rhabditoidea</taxon>
        <taxon>Rhabditidae</taxon>
        <taxon>Mesorhabditinae</taxon>
        <taxon>Mesorhabditis</taxon>
    </lineage>
</organism>
<evidence type="ECO:0000313" key="2">
    <source>
        <dbReference type="WBParaSite" id="MBELARI_LOCUS8197"/>
    </source>
</evidence>